<dbReference type="PRINTS" id="PR00449">
    <property type="entry name" value="RASTRNSFRMNG"/>
</dbReference>
<keyword evidence="2" id="KW-0677">Repeat</keyword>
<dbReference type="InterPro" id="IPR050216">
    <property type="entry name" value="LRR_domain-containing"/>
</dbReference>
<dbReference type="Gene3D" id="3.30.310.200">
    <property type="match status" value="1"/>
</dbReference>
<dbReference type="Gene3D" id="1.10.10.10">
    <property type="entry name" value="Winged helix-like DNA-binding domain superfamily/Winged helix DNA-binding domain"/>
    <property type="match status" value="1"/>
</dbReference>
<dbReference type="Gene3D" id="3.80.10.10">
    <property type="entry name" value="Ribonuclease Inhibitor"/>
    <property type="match status" value="3"/>
</dbReference>
<evidence type="ECO:0000259" key="3">
    <source>
        <dbReference type="Pfam" id="PF16095"/>
    </source>
</evidence>
<dbReference type="Pfam" id="PF08477">
    <property type="entry name" value="Roc"/>
    <property type="match status" value="1"/>
</dbReference>
<dbReference type="SUPFAM" id="SSF52047">
    <property type="entry name" value="RNI-like"/>
    <property type="match status" value="1"/>
</dbReference>
<dbReference type="EMBL" id="FRBT01000001">
    <property type="protein sequence ID" value="SHL18764.1"/>
    <property type="molecule type" value="Genomic_DNA"/>
</dbReference>
<dbReference type="Pfam" id="PF16095">
    <property type="entry name" value="COR-A"/>
    <property type="match status" value="1"/>
</dbReference>
<dbReference type="Gene3D" id="3.40.50.300">
    <property type="entry name" value="P-loop containing nucleotide triphosphate hydrolases"/>
    <property type="match status" value="1"/>
</dbReference>
<evidence type="ECO:0000256" key="2">
    <source>
        <dbReference type="ARBA" id="ARBA00022737"/>
    </source>
</evidence>
<evidence type="ECO:0000256" key="1">
    <source>
        <dbReference type="ARBA" id="ARBA00022614"/>
    </source>
</evidence>
<keyword evidence="1" id="KW-0433">Leucine-rich repeat</keyword>
<dbReference type="SMART" id="SM00369">
    <property type="entry name" value="LRR_TYP"/>
    <property type="match status" value="4"/>
</dbReference>
<dbReference type="InterPro" id="IPR032171">
    <property type="entry name" value="COR-A"/>
</dbReference>
<name>A0A1M6YKD0_9FLAO</name>
<dbReference type="InterPro" id="IPR032675">
    <property type="entry name" value="LRR_dom_sf"/>
</dbReference>
<evidence type="ECO:0000313" key="6">
    <source>
        <dbReference type="Proteomes" id="UP000184028"/>
    </source>
</evidence>
<dbReference type="RefSeq" id="WP_068843099.1">
    <property type="nucleotide sequence ID" value="NZ_FRBT01000001.1"/>
</dbReference>
<accession>A0A1M6YKD0</accession>
<dbReference type="NCBIfam" id="TIGR00231">
    <property type="entry name" value="small_GTP"/>
    <property type="match status" value="1"/>
</dbReference>
<dbReference type="Gene3D" id="1.10.10.2200">
    <property type="match status" value="1"/>
</dbReference>
<dbReference type="PANTHER" id="PTHR48051:SF54">
    <property type="entry name" value="LEUCINE-RICH REPEAT-CONTAINING PROTEIN"/>
    <property type="match status" value="1"/>
</dbReference>
<organism evidence="5 6">
    <name type="scientific">Flavobacterium chilense</name>
    <dbReference type="NCBI Taxonomy" id="946677"/>
    <lineage>
        <taxon>Bacteria</taxon>
        <taxon>Pseudomonadati</taxon>
        <taxon>Bacteroidota</taxon>
        <taxon>Flavobacteriia</taxon>
        <taxon>Flavobacteriales</taxon>
        <taxon>Flavobacteriaceae</taxon>
        <taxon>Flavobacterium</taxon>
    </lineage>
</organism>
<dbReference type="InterPro" id="IPR027417">
    <property type="entry name" value="P-loop_NTPase"/>
</dbReference>
<protein>
    <submittedName>
        <fullName evidence="5">Small GTP-binding protein domain-containing protein</fullName>
    </submittedName>
</protein>
<dbReference type="PANTHER" id="PTHR48051">
    <property type="match status" value="1"/>
</dbReference>
<dbReference type="Proteomes" id="UP000184028">
    <property type="component" value="Unassembled WGS sequence"/>
</dbReference>
<dbReference type="Pfam" id="PF25497">
    <property type="entry name" value="COR-B"/>
    <property type="match status" value="1"/>
</dbReference>
<dbReference type="SUPFAM" id="SSF52540">
    <property type="entry name" value="P-loop containing nucleoside triphosphate hydrolases"/>
    <property type="match status" value="1"/>
</dbReference>
<feature type="domain" description="C-terminal of Roc COR-B" evidence="4">
    <location>
        <begin position="679"/>
        <end position="823"/>
    </location>
</feature>
<proteinExistence type="predicted"/>
<evidence type="ECO:0000313" key="5">
    <source>
        <dbReference type="EMBL" id="SHL18764.1"/>
    </source>
</evidence>
<dbReference type="InterPro" id="IPR005225">
    <property type="entry name" value="Small_GTP-bd"/>
</dbReference>
<dbReference type="GO" id="GO:0005525">
    <property type="term" value="F:GTP binding"/>
    <property type="evidence" value="ECO:0007669"/>
    <property type="project" value="InterPro"/>
</dbReference>
<keyword evidence="6" id="KW-1185">Reference proteome</keyword>
<dbReference type="InterPro" id="IPR057263">
    <property type="entry name" value="COR-B"/>
</dbReference>
<dbReference type="STRING" id="946677.SAMN05444484_101624"/>
<dbReference type="AlphaFoldDB" id="A0A1M6YKD0"/>
<feature type="domain" description="COR" evidence="3">
    <location>
        <begin position="527"/>
        <end position="664"/>
    </location>
</feature>
<reference evidence="6" key="1">
    <citation type="submission" date="2016-11" db="EMBL/GenBank/DDBJ databases">
        <authorList>
            <person name="Varghese N."/>
            <person name="Submissions S."/>
        </authorList>
    </citation>
    <scope>NUCLEOTIDE SEQUENCE [LARGE SCALE GENOMIC DNA]</scope>
    <source>
        <strain evidence="6">DSM 24724</strain>
    </source>
</reference>
<dbReference type="InterPro" id="IPR003591">
    <property type="entry name" value="Leu-rich_rpt_typical-subtyp"/>
</dbReference>
<sequence>MKSESITVEKIIKNAKINNLKELDLRYTNEEFDEIPSELFNLTNLESLILGNKFNLKSIPKELIKLKKLKRLEISGTFEEFPLILSNLTNLASLTLISNSLKIIPKEIESWTTITYLNLGQCINIQQINGLPSNLTYIYLNGKSQNKIPESIYTLKYLNKIVLASFKLKAIPRKIFELQNIRSFLFSDSNLTSLPKEILNFKHLHELWLDGNKFKKFPEILFEIPKLRRLILKDNLLEKLPDELYKLYNLHFLDLGSNNFKTFPVQVFSLKNLTELKFGNYMHHNSTSKNTFTSIPIELLKLEKIKILNLFQIEIDNIPIEIIKEGIEAIKNYLKSKLEADEEEYLYEAKMVVVGRGDVGKSVLTKKLTIPNYSLSESTTTKGIDILKNPWEFKMDGLKNSSNFRFNIWDFGGQEKYDATHQLFITNRSVYLFLTEARAESNYQDIFYWLNTIRLLSYNSPIIVILSKCDERKKILPQNIYKEQFPNIVNFIDVSCADGYEYSIENLKASIADAVTLLPQTKLTLSNHWINIRKKLEQLSQNHDYIDYSEYLEICKNNKLDKKRADFLSEYLNDLGVIIHHKHDLLLKKTVFINTDWCVDGMYKVLDNEFVFQNKGKFTNDDLEKIWEDDRFANKQPELIRLMQDYGLCFEISDKSAYIAPDLLLPDMPEELDWIITDNLLFEYQYTFMPTGMISRFIVKAHNFIKNNLFWKYGVILKYDDTEALVQEDYINSKIKISLRGNNKKGLLSAIKMFVEEVHKDFDKDNKLVFEEMIPCNCPSCITSPIPHFYKFNVLKKFEQKPILEIPCEKSSEIVKIKNLINDVQLQSIENQIITNKDLQDFIVSLLNNVLDKEIKLKQGNINFWRDQKCSIPKDEVEVQPYISNTLDTLCKIKGINLAREIKEGNGNVDIVFSYNNIFGEILKVCVEIKKAHHSDIENAIKNQLPVYLDSAGTNAGIYIVIWYKGTEFNQPTKYKTEDELMSLIQVNNPDPENIFVKILNCSKQISPSKIKGKK</sequence>
<evidence type="ECO:0000259" key="4">
    <source>
        <dbReference type="Pfam" id="PF25497"/>
    </source>
</evidence>
<dbReference type="OrthoDB" id="1148122at2"/>
<dbReference type="GO" id="GO:0005737">
    <property type="term" value="C:cytoplasm"/>
    <property type="evidence" value="ECO:0007669"/>
    <property type="project" value="TreeGrafter"/>
</dbReference>
<dbReference type="InterPro" id="IPR036388">
    <property type="entry name" value="WH-like_DNA-bd_sf"/>
</dbReference>
<gene>
    <name evidence="5" type="ORF">SAMN05444484_101624</name>
</gene>